<dbReference type="Pfam" id="PF20150">
    <property type="entry name" value="2EXR"/>
    <property type="match status" value="1"/>
</dbReference>
<protein>
    <recommendedName>
        <fullName evidence="1">2EXR domain-containing protein</fullName>
    </recommendedName>
</protein>
<keyword evidence="3" id="KW-1185">Reference proteome</keyword>
<dbReference type="InterPro" id="IPR045518">
    <property type="entry name" value="2EXR"/>
</dbReference>
<comment type="caution">
    <text evidence="2">The sequence shown here is derived from an EMBL/GenBank/DDBJ whole genome shotgun (WGS) entry which is preliminary data.</text>
</comment>
<evidence type="ECO:0000259" key="1">
    <source>
        <dbReference type="Pfam" id="PF20150"/>
    </source>
</evidence>
<dbReference type="EMBL" id="CAJRGZ010000030">
    <property type="protein sequence ID" value="CAG5184679.1"/>
    <property type="molecule type" value="Genomic_DNA"/>
</dbReference>
<dbReference type="Proteomes" id="UP000676310">
    <property type="component" value="Unassembled WGS sequence"/>
</dbReference>
<organism evidence="2 3">
    <name type="scientific">Alternaria atra</name>
    <dbReference type="NCBI Taxonomy" id="119953"/>
    <lineage>
        <taxon>Eukaryota</taxon>
        <taxon>Fungi</taxon>
        <taxon>Dikarya</taxon>
        <taxon>Ascomycota</taxon>
        <taxon>Pezizomycotina</taxon>
        <taxon>Dothideomycetes</taxon>
        <taxon>Pleosporomycetidae</taxon>
        <taxon>Pleosporales</taxon>
        <taxon>Pleosporineae</taxon>
        <taxon>Pleosporaceae</taxon>
        <taxon>Alternaria</taxon>
        <taxon>Alternaria sect. Ulocladioides</taxon>
    </lineage>
</organism>
<gene>
    <name evidence="2" type="ORF">ALTATR162_LOCUS11029</name>
</gene>
<evidence type="ECO:0000313" key="2">
    <source>
        <dbReference type="EMBL" id="CAG5184679.1"/>
    </source>
</evidence>
<dbReference type="GeneID" id="67011256"/>
<accession>A0A8J2IF13</accession>
<proteinExistence type="predicted"/>
<reference evidence="2" key="1">
    <citation type="submission" date="2021-05" db="EMBL/GenBank/DDBJ databases">
        <authorList>
            <person name="Stam R."/>
        </authorList>
    </citation>
    <scope>NUCLEOTIDE SEQUENCE</scope>
    <source>
        <strain evidence="2">CS162</strain>
    </source>
</reference>
<dbReference type="AlphaFoldDB" id="A0A8J2IF13"/>
<name>A0A8J2IF13_9PLEO</name>
<feature type="domain" description="2EXR" evidence="1">
    <location>
        <begin position="11"/>
        <end position="122"/>
    </location>
</feature>
<dbReference type="OrthoDB" id="10651516at2759"/>
<sequence>MSPAIPPSPAFPRFSDLPAELQVMVIDQALIEDMKQRKNKLIIRLHRYQTPKEKNSDKLMTSTPRPIVQLPKLPAVYHTSRLFRAEALRIRPIHQLLADNGLKTLLYRRGSMVVFDPARDTVVLNLRNRSPSGLMLDALLDSLFVLAKGICRSPSLKCVFKIGPKTHGRASETNGQVVGSALRHPQFPSRATATLMREKGKLGIWQVAVDFKMR</sequence>
<dbReference type="RefSeq" id="XP_043174604.1">
    <property type="nucleotide sequence ID" value="XM_043318669.1"/>
</dbReference>
<evidence type="ECO:0000313" key="3">
    <source>
        <dbReference type="Proteomes" id="UP000676310"/>
    </source>
</evidence>